<protein>
    <recommendedName>
        <fullName evidence="10">Probable GTP-binding protein EngB</fullName>
    </recommendedName>
</protein>
<accession>A0AAE3QPP5</accession>
<dbReference type="EMBL" id="JASJOS010000005">
    <property type="protein sequence ID" value="MDJ1481183.1"/>
    <property type="molecule type" value="Genomic_DNA"/>
</dbReference>
<dbReference type="NCBIfam" id="TIGR03598">
    <property type="entry name" value="GTPase_YsxC"/>
    <property type="match status" value="1"/>
</dbReference>
<keyword evidence="5 10" id="KW-0547">Nucleotide-binding</keyword>
<evidence type="ECO:0000256" key="5">
    <source>
        <dbReference type="ARBA" id="ARBA00022741"/>
    </source>
</evidence>
<keyword evidence="6" id="KW-0460">Magnesium</keyword>
<dbReference type="GO" id="GO:0005525">
    <property type="term" value="F:GTP binding"/>
    <property type="evidence" value="ECO:0007669"/>
    <property type="project" value="UniProtKB-UniRule"/>
</dbReference>
<dbReference type="GO" id="GO:0046872">
    <property type="term" value="F:metal ion binding"/>
    <property type="evidence" value="ECO:0007669"/>
    <property type="project" value="UniProtKB-KW"/>
</dbReference>
<dbReference type="HAMAP" id="MF_00321">
    <property type="entry name" value="GTPase_EngB"/>
    <property type="match status" value="1"/>
</dbReference>
<organism evidence="12 13">
    <name type="scientific">Xanthocytophaga flava</name>
    <dbReference type="NCBI Taxonomy" id="3048013"/>
    <lineage>
        <taxon>Bacteria</taxon>
        <taxon>Pseudomonadati</taxon>
        <taxon>Bacteroidota</taxon>
        <taxon>Cytophagia</taxon>
        <taxon>Cytophagales</taxon>
        <taxon>Rhodocytophagaceae</taxon>
        <taxon>Xanthocytophaga</taxon>
    </lineage>
</organism>
<dbReference type="Gene3D" id="3.40.50.300">
    <property type="entry name" value="P-loop containing nucleotide triphosphate hydrolases"/>
    <property type="match status" value="1"/>
</dbReference>
<sequence length="204" mass="23622">MKIQTAVFKQSNTDYKKCPAPTMPEYAFIGRSNVGKSSLINMITGKPTLAKTSQTPGKTQLINHFSINDQWYLVDLPGYGYAKASQKEREKWDKMIKEYLKNRTNLHCIFVLIDSRHSAQKIDMEFMQWLGENELPFAIIFTKTDKQSKTKTQALLNEYATKMLDYWEEMPVSFSTSSLTKTGKDEILKFIDELNQDWQPVPQD</sequence>
<evidence type="ECO:0000259" key="11">
    <source>
        <dbReference type="PROSITE" id="PS51706"/>
    </source>
</evidence>
<evidence type="ECO:0000313" key="12">
    <source>
        <dbReference type="EMBL" id="MDJ1481183.1"/>
    </source>
</evidence>
<evidence type="ECO:0000313" key="13">
    <source>
        <dbReference type="Proteomes" id="UP001241110"/>
    </source>
</evidence>
<dbReference type="FunFam" id="3.40.50.300:FF:000098">
    <property type="entry name" value="Probable GTP-binding protein EngB"/>
    <property type="match status" value="1"/>
</dbReference>
<evidence type="ECO:0000256" key="1">
    <source>
        <dbReference type="ARBA" id="ARBA00001946"/>
    </source>
</evidence>
<dbReference type="PANTHER" id="PTHR11649:SF13">
    <property type="entry name" value="ENGB-TYPE G DOMAIN-CONTAINING PROTEIN"/>
    <property type="match status" value="1"/>
</dbReference>
<keyword evidence="9 10" id="KW-0131">Cell cycle</keyword>
<dbReference type="CDD" id="cd01876">
    <property type="entry name" value="YihA_EngB"/>
    <property type="match status" value="1"/>
</dbReference>
<dbReference type="AlphaFoldDB" id="A0AAE3QPP5"/>
<dbReference type="Pfam" id="PF01926">
    <property type="entry name" value="MMR_HSR1"/>
    <property type="match status" value="1"/>
</dbReference>
<evidence type="ECO:0000256" key="6">
    <source>
        <dbReference type="ARBA" id="ARBA00022842"/>
    </source>
</evidence>
<dbReference type="SUPFAM" id="SSF52540">
    <property type="entry name" value="P-loop containing nucleoside triphosphate hydrolases"/>
    <property type="match status" value="1"/>
</dbReference>
<evidence type="ECO:0000256" key="4">
    <source>
        <dbReference type="ARBA" id="ARBA00022723"/>
    </source>
</evidence>
<dbReference type="GO" id="GO:0000917">
    <property type="term" value="P:division septum assembly"/>
    <property type="evidence" value="ECO:0007669"/>
    <property type="project" value="UniProtKB-KW"/>
</dbReference>
<reference evidence="12" key="1">
    <citation type="submission" date="2023-05" db="EMBL/GenBank/DDBJ databases">
        <authorList>
            <person name="Zhang X."/>
        </authorList>
    </citation>
    <scope>NUCLEOTIDE SEQUENCE</scope>
    <source>
        <strain evidence="12">YF14B1</strain>
    </source>
</reference>
<evidence type="ECO:0000256" key="10">
    <source>
        <dbReference type="HAMAP-Rule" id="MF_00321"/>
    </source>
</evidence>
<evidence type="ECO:0000256" key="9">
    <source>
        <dbReference type="ARBA" id="ARBA00023306"/>
    </source>
</evidence>
<dbReference type="Proteomes" id="UP001241110">
    <property type="component" value="Unassembled WGS sequence"/>
</dbReference>
<feature type="domain" description="EngB-type G" evidence="11">
    <location>
        <begin position="22"/>
        <end position="197"/>
    </location>
</feature>
<gene>
    <name evidence="12" type="primary">yihA</name>
    <name evidence="10" type="synonym">engB</name>
    <name evidence="12" type="ORF">QNI16_11860</name>
</gene>
<evidence type="ECO:0000256" key="7">
    <source>
        <dbReference type="ARBA" id="ARBA00023134"/>
    </source>
</evidence>
<keyword evidence="7 10" id="KW-0342">GTP-binding</keyword>
<dbReference type="RefSeq" id="WP_313978622.1">
    <property type="nucleotide sequence ID" value="NZ_JASJOR010000005.1"/>
</dbReference>
<comment type="function">
    <text evidence="10">Necessary for normal cell division and for the maintenance of normal septation.</text>
</comment>
<dbReference type="InterPro" id="IPR027417">
    <property type="entry name" value="P-loop_NTPase"/>
</dbReference>
<keyword evidence="3 10" id="KW-0132">Cell division</keyword>
<dbReference type="InterPro" id="IPR030393">
    <property type="entry name" value="G_ENGB_dom"/>
</dbReference>
<proteinExistence type="inferred from homology"/>
<keyword evidence="4" id="KW-0479">Metal-binding</keyword>
<dbReference type="InterPro" id="IPR019987">
    <property type="entry name" value="GTP-bd_ribosome_bio_YsxC"/>
</dbReference>
<comment type="similarity">
    <text evidence="2 10">Belongs to the TRAFAC class TrmE-Era-EngA-EngB-Septin-like GTPase superfamily. EngB GTPase family.</text>
</comment>
<comment type="cofactor">
    <cofactor evidence="1">
        <name>Mg(2+)</name>
        <dbReference type="ChEBI" id="CHEBI:18420"/>
    </cofactor>
</comment>
<evidence type="ECO:0000256" key="8">
    <source>
        <dbReference type="ARBA" id="ARBA00023210"/>
    </source>
</evidence>
<dbReference type="PROSITE" id="PS51706">
    <property type="entry name" value="G_ENGB"/>
    <property type="match status" value="1"/>
</dbReference>
<keyword evidence="8 10" id="KW-0717">Septation</keyword>
<name>A0AAE3QPP5_9BACT</name>
<evidence type="ECO:0000256" key="3">
    <source>
        <dbReference type="ARBA" id="ARBA00022618"/>
    </source>
</evidence>
<comment type="caution">
    <text evidence="12">The sequence shown here is derived from an EMBL/GenBank/DDBJ whole genome shotgun (WGS) entry which is preliminary data.</text>
</comment>
<evidence type="ECO:0000256" key="2">
    <source>
        <dbReference type="ARBA" id="ARBA00009638"/>
    </source>
</evidence>
<dbReference type="InterPro" id="IPR006073">
    <property type="entry name" value="GTP-bd"/>
</dbReference>
<dbReference type="PANTHER" id="PTHR11649">
    <property type="entry name" value="MSS1/TRME-RELATED GTP-BINDING PROTEIN"/>
    <property type="match status" value="1"/>
</dbReference>